<name>A0A7S3A5A7_9RHOD</name>
<accession>A0A7S3A5A7</accession>
<proteinExistence type="predicted"/>
<evidence type="ECO:0000256" key="1">
    <source>
        <dbReference type="SAM" id="MobiDB-lite"/>
    </source>
</evidence>
<feature type="compositionally biased region" description="Basic and acidic residues" evidence="1">
    <location>
        <begin position="376"/>
        <end position="386"/>
    </location>
</feature>
<feature type="compositionally biased region" description="Polar residues" evidence="1">
    <location>
        <begin position="429"/>
        <end position="445"/>
    </location>
</feature>
<gene>
    <name evidence="2" type="ORF">RMAR00112_LOCUS30151</name>
</gene>
<organism evidence="2">
    <name type="scientific">Rhodosorus marinus</name>
    <dbReference type="NCBI Taxonomy" id="101924"/>
    <lineage>
        <taxon>Eukaryota</taxon>
        <taxon>Rhodophyta</taxon>
        <taxon>Stylonematophyceae</taxon>
        <taxon>Stylonematales</taxon>
        <taxon>Stylonemataceae</taxon>
        <taxon>Rhodosorus</taxon>
    </lineage>
</organism>
<sequence length="469" mass="52393">MENSAYALGETAGRLSLLPQIDKNEVGSLFAESARLFSKARVGLDVYLRPKTVESLLKFGLDQCKTRETEKYVAMECALDGLLYILRRYERGLHCRFGIVAALTATKTTPFIEMLSQFMPDFMTFLTDESEEGSLLRFRSADVLSTSLASFPSMGKVINAAGFPHEIVRLALSPRGCFYEQMMIKSFQSALRTNKPEVIKPWLEEHGFMEKLLSSMGAAAMGENAIFQVAALSLKQYMVKLSGKRENDATIRSYLGPTIAGQLDDVNVDELAKFVSSGLPVLYRGKHPKALLDKSQSDKIDTITETERESMFYYSAVKSVSEGMDTNSERFENVLGLPQFEFDSPKSFLTSIFGKEVPPAPSKNESNDMDDRVARIKKSNMEDRPPRPKGGGFSMRRYESESNRAMEDRKDSTLAASRGNPFSMKRAGSESSRTALANFVGQKQTSDQKDRRSPFSNFFKGLSSPKRTE</sequence>
<evidence type="ECO:0000313" key="2">
    <source>
        <dbReference type="EMBL" id="CAE0062082.1"/>
    </source>
</evidence>
<dbReference type="AlphaFoldDB" id="A0A7S3A5A7"/>
<reference evidence="2" key="1">
    <citation type="submission" date="2021-01" db="EMBL/GenBank/DDBJ databases">
        <authorList>
            <person name="Corre E."/>
            <person name="Pelletier E."/>
            <person name="Niang G."/>
            <person name="Scheremetjew M."/>
            <person name="Finn R."/>
            <person name="Kale V."/>
            <person name="Holt S."/>
            <person name="Cochrane G."/>
            <person name="Meng A."/>
            <person name="Brown T."/>
            <person name="Cohen L."/>
        </authorList>
    </citation>
    <scope>NUCLEOTIDE SEQUENCE</scope>
    <source>
        <strain evidence="2">CCMP 769</strain>
    </source>
</reference>
<feature type="region of interest" description="Disordered" evidence="1">
    <location>
        <begin position="376"/>
        <end position="469"/>
    </location>
</feature>
<dbReference type="EMBL" id="HBHW01039244">
    <property type="protein sequence ID" value="CAE0062082.1"/>
    <property type="molecule type" value="Transcribed_RNA"/>
</dbReference>
<feature type="compositionally biased region" description="Basic and acidic residues" evidence="1">
    <location>
        <begin position="396"/>
        <end position="412"/>
    </location>
</feature>
<protein>
    <submittedName>
        <fullName evidence="2">Uncharacterized protein</fullName>
    </submittedName>
</protein>